<dbReference type="InterPro" id="IPR036013">
    <property type="entry name" value="Band_7/SPFH_dom_sf"/>
</dbReference>
<dbReference type="PANTHER" id="PTHR13806">
    <property type="entry name" value="FLOTILLIN-RELATED"/>
    <property type="match status" value="1"/>
</dbReference>
<comment type="similarity">
    <text evidence="1">Belongs to the band 7/mec-2 family. Flotillin subfamily.</text>
</comment>
<dbReference type="Proteomes" id="UP001157974">
    <property type="component" value="Unassembled WGS sequence"/>
</dbReference>
<dbReference type="PANTHER" id="PTHR13806:SF46">
    <property type="entry name" value="FLOTILLIN-1-RELATED"/>
    <property type="match status" value="1"/>
</dbReference>
<comment type="caution">
    <text evidence="2">The sequence shown here is derived from an EMBL/GenBank/DDBJ whole genome shotgun (WGS) entry which is preliminary data.</text>
</comment>
<keyword evidence="3" id="KW-1185">Reference proteome</keyword>
<dbReference type="AlphaFoldDB" id="A0AAV8UT02"/>
<dbReference type="GO" id="GO:0072659">
    <property type="term" value="P:protein localization to plasma membrane"/>
    <property type="evidence" value="ECO:0007669"/>
    <property type="project" value="TreeGrafter"/>
</dbReference>
<name>A0AAV8UT02_9RHOD</name>
<evidence type="ECO:0008006" key="4">
    <source>
        <dbReference type="Google" id="ProtNLM"/>
    </source>
</evidence>
<evidence type="ECO:0000313" key="3">
    <source>
        <dbReference type="Proteomes" id="UP001157974"/>
    </source>
</evidence>
<accession>A0AAV8UT02</accession>
<organism evidence="2 3">
    <name type="scientific">Rhodosorus marinus</name>
    <dbReference type="NCBI Taxonomy" id="101924"/>
    <lineage>
        <taxon>Eukaryota</taxon>
        <taxon>Rhodophyta</taxon>
        <taxon>Stylonematophyceae</taxon>
        <taxon>Stylonematales</taxon>
        <taxon>Stylonemataceae</taxon>
        <taxon>Rhodosorus</taxon>
    </lineage>
</organism>
<dbReference type="CDD" id="cd03399">
    <property type="entry name" value="SPFH_flotillin"/>
    <property type="match status" value="1"/>
</dbReference>
<dbReference type="Gene3D" id="3.30.479.30">
    <property type="entry name" value="Band 7 domain"/>
    <property type="match status" value="1"/>
</dbReference>
<dbReference type="GO" id="GO:0002020">
    <property type="term" value="F:protease binding"/>
    <property type="evidence" value="ECO:0007669"/>
    <property type="project" value="TreeGrafter"/>
</dbReference>
<dbReference type="SUPFAM" id="SSF117892">
    <property type="entry name" value="Band 7/SPFH domain"/>
    <property type="match status" value="1"/>
</dbReference>
<dbReference type="GO" id="GO:0005886">
    <property type="term" value="C:plasma membrane"/>
    <property type="evidence" value="ECO:0007669"/>
    <property type="project" value="TreeGrafter"/>
</dbReference>
<dbReference type="InterPro" id="IPR027705">
    <property type="entry name" value="Flotillin_fam"/>
</dbReference>
<evidence type="ECO:0000313" key="2">
    <source>
        <dbReference type="EMBL" id="KAJ8904412.1"/>
    </source>
</evidence>
<evidence type="ECO:0000256" key="1">
    <source>
        <dbReference type="RuleBase" id="RU366054"/>
    </source>
</evidence>
<reference evidence="2 3" key="1">
    <citation type="journal article" date="2023" name="Nat. Commun.">
        <title>Origin of minicircular mitochondrial genomes in red algae.</title>
        <authorList>
            <person name="Lee Y."/>
            <person name="Cho C.H."/>
            <person name="Lee Y.M."/>
            <person name="Park S.I."/>
            <person name="Yang J.H."/>
            <person name="West J.A."/>
            <person name="Bhattacharya D."/>
            <person name="Yoon H.S."/>
        </authorList>
    </citation>
    <scope>NUCLEOTIDE SEQUENCE [LARGE SCALE GENOMIC DNA]</scope>
    <source>
        <strain evidence="2 3">CCMP1338</strain>
        <tissue evidence="2">Whole cell</tissue>
    </source>
</reference>
<sequence>MTVKGVSVNIIGVYQVKLSEYAEVDGSLVRDGKAVRLVAQHFLDAPEEEIDNSICQTMEGHQRAILRTLSEEEFCRDRCAFSESVQRVATEDMSNMGPEIAPSTLSRISRASEGYLEALAVMKTQIVKRDTEVAKAKNTAEAAKLSADYDLEATVEIDKAEKVESRHGVS</sequence>
<proteinExistence type="inferred from homology"/>
<gene>
    <name evidence="2" type="ORF">NDN08_000930</name>
</gene>
<protein>
    <recommendedName>
        <fullName evidence="4">Band 7 domain-containing protein</fullName>
    </recommendedName>
</protein>
<dbReference type="EMBL" id="JAMWBK010000006">
    <property type="protein sequence ID" value="KAJ8904412.1"/>
    <property type="molecule type" value="Genomic_DNA"/>
</dbReference>